<dbReference type="InterPro" id="IPR029063">
    <property type="entry name" value="SAM-dependent_MTases_sf"/>
</dbReference>
<dbReference type="Pfam" id="PF20464">
    <property type="entry name" value="MmeI_N"/>
    <property type="match status" value="1"/>
</dbReference>
<dbReference type="Pfam" id="PF20466">
    <property type="entry name" value="MmeI_TRD"/>
    <property type="match status" value="1"/>
</dbReference>
<dbReference type="GO" id="GO:0009007">
    <property type="term" value="F:site-specific DNA-methyltransferase (adenine-specific) activity"/>
    <property type="evidence" value="ECO:0007669"/>
    <property type="project" value="UniProtKB-EC"/>
</dbReference>
<dbReference type="PANTHER" id="PTHR33841">
    <property type="entry name" value="DNA METHYLTRANSFERASE YEEA-RELATED"/>
    <property type="match status" value="1"/>
</dbReference>
<evidence type="ECO:0000256" key="3">
    <source>
        <dbReference type="ARBA" id="ARBA00022679"/>
    </source>
</evidence>
<dbReference type="InterPro" id="IPR046817">
    <property type="entry name" value="MmeI_N"/>
</dbReference>
<dbReference type="PRINTS" id="PR00507">
    <property type="entry name" value="N12N6MTFRASE"/>
</dbReference>
<dbReference type="Pfam" id="PF20473">
    <property type="entry name" value="MmeI_Mtase"/>
    <property type="match status" value="1"/>
</dbReference>
<dbReference type="GO" id="GO:0003676">
    <property type="term" value="F:nucleic acid binding"/>
    <property type="evidence" value="ECO:0007669"/>
    <property type="project" value="InterPro"/>
</dbReference>
<name>A0A2G4F101_9CYAN</name>
<evidence type="ECO:0000256" key="4">
    <source>
        <dbReference type="ARBA" id="ARBA00047942"/>
    </source>
</evidence>
<evidence type="ECO:0000313" key="9">
    <source>
        <dbReference type="EMBL" id="PHX55137.1"/>
    </source>
</evidence>
<dbReference type="REBASE" id="245902">
    <property type="entry name" value="Tbo703ORF12190P"/>
</dbReference>
<evidence type="ECO:0000256" key="1">
    <source>
        <dbReference type="ARBA" id="ARBA00011900"/>
    </source>
</evidence>
<dbReference type="OrthoDB" id="32195at2"/>
<feature type="domain" description="MmeI-like DNA-methyltransferase" evidence="8">
    <location>
        <begin position="345"/>
        <end position="579"/>
    </location>
</feature>
<dbReference type="InterPro" id="IPR046820">
    <property type="entry name" value="MmeI_TRD"/>
</dbReference>
<comment type="catalytic activity">
    <reaction evidence="4">
        <text>a 2'-deoxyadenosine in DNA + S-adenosyl-L-methionine = an N(6)-methyl-2'-deoxyadenosine in DNA + S-adenosyl-L-homocysteine + H(+)</text>
        <dbReference type="Rhea" id="RHEA:15197"/>
        <dbReference type="Rhea" id="RHEA-COMP:12418"/>
        <dbReference type="Rhea" id="RHEA-COMP:12419"/>
        <dbReference type="ChEBI" id="CHEBI:15378"/>
        <dbReference type="ChEBI" id="CHEBI:57856"/>
        <dbReference type="ChEBI" id="CHEBI:59789"/>
        <dbReference type="ChEBI" id="CHEBI:90615"/>
        <dbReference type="ChEBI" id="CHEBI:90616"/>
        <dbReference type="EC" id="2.1.1.72"/>
    </reaction>
</comment>
<comment type="caution">
    <text evidence="9">The sequence shown here is derived from an EMBL/GenBank/DDBJ whole genome shotgun (WGS) entry which is preliminary data.</text>
</comment>
<evidence type="ECO:0000313" key="10">
    <source>
        <dbReference type="Proteomes" id="UP000226442"/>
    </source>
</evidence>
<evidence type="ECO:0000259" key="7">
    <source>
        <dbReference type="Pfam" id="PF20466"/>
    </source>
</evidence>
<reference evidence="9" key="1">
    <citation type="submission" date="2017-10" db="EMBL/GenBank/DDBJ databases">
        <title>Draft genome sequence of the planktic cyanobacteria Tychonema bourrellyi isolated from alpine lentic freshwater.</title>
        <authorList>
            <person name="Tett A."/>
            <person name="Armanini F."/>
            <person name="Asnicar F."/>
            <person name="Boscaini A."/>
            <person name="Pasolli E."/>
            <person name="Zolfo M."/>
            <person name="Donati C."/>
            <person name="Salmaso N."/>
            <person name="Segata N."/>
        </authorList>
    </citation>
    <scope>NUCLEOTIDE SEQUENCE</scope>
    <source>
        <strain evidence="9">FEM_GT703</strain>
    </source>
</reference>
<dbReference type="InterPro" id="IPR002052">
    <property type="entry name" value="DNA_methylase_N6_adenine_CS"/>
</dbReference>
<dbReference type="PROSITE" id="PS00092">
    <property type="entry name" value="N6_MTASE"/>
    <property type="match status" value="1"/>
</dbReference>
<sequence>MPATPESLQKFVTYCQQNITGDEKGQAQVFLDHFFRAFGHEGALEAGATYEERIEKSSKKGQMGFADLVWKKHVLIEMKKRGEDLTKREHRTQTERYYIRLKKDDRPRYVMMCNFDEFHIYDFDVQPDEPLDIITLKQLPARSPAFAFMESTSRRPIFKNNQVEITEKAASRMGMLLEMLIERGKERKFAKFNQFQAQRFVLQCVLAMFAEDRGLLPPALFTRCVKDCLEGASSYDVLGGLFQAMNQQGITPAGRYEGVEYFNGGLFSEIHPIELQQGELKILEVCAEQNWSQVRPSIFGNIFESALKTDKKQRRAYGIHFTTEGDIRRIVLPTISYYWEERINAANTVAKLQSLHQELGRYRVLDPACGSGNFLYVAYQELKQVEKLLLDKLNECDGTRGYMNLVTPQQFYGMDINSFAVELARVTLMIGRKVAIDNLGLKEPSLPLDTLDKNIVCADALFTDWVKADAIIGNPPFLGGKHMRIALGDEYIDRVFERFPDVKDSVDFCAYWFRIAHNNLELNGRAGLVATNSISQGKSRAATLDYVAQNGGHIYAAVSTQPWSGEAKVHVSLINWSKEKPKVYYLDNLVVSSINSSLQATIDVSQAARLSANLNKCFQGIIPVGKGFIVTQPQVEDWVKADAKNQDVLKLFLMGANLAKNPNGMPERWIIDFSNMPIEEASNYELPLEHTRIHVKPEREQNREAIMREKWWRFKRTNEGMRKAIAPLSNYFTVPRVSKWAVFIPATVSWLPGDKSVVVASEDFYIFGILTSQVHRIWMHAQKSTLKADIAYTHNTCFETFPFPQTAAKQLVEEIRATAIELHQYRTQQMSAKQWGITQLYNKFFNEPSSQLYKLHAKLDRQVIQAYGFTDSDNILDQLLALNLELAETEKQGEPIVGPTAPNEGN</sequence>
<dbReference type="Proteomes" id="UP000226442">
    <property type="component" value="Unassembled WGS sequence"/>
</dbReference>
<feature type="domain" description="MmeI-like helicase spacer" evidence="6">
    <location>
        <begin position="197"/>
        <end position="267"/>
    </location>
</feature>
<organism evidence="9 10">
    <name type="scientific">Tychonema bourrellyi FEM_GT703</name>
    <dbReference type="NCBI Taxonomy" id="2040638"/>
    <lineage>
        <taxon>Bacteria</taxon>
        <taxon>Bacillati</taxon>
        <taxon>Cyanobacteriota</taxon>
        <taxon>Cyanophyceae</taxon>
        <taxon>Oscillatoriophycideae</taxon>
        <taxon>Oscillatoriales</taxon>
        <taxon>Microcoleaceae</taxon>
        <taxon>Tychonema</taxon>
    </lineage>
</organism>
<gene>
    <name evidence="9" type="ORF">CP500_012190</name>
</gene>
<protein>
    <recommendedName>
        <fullName evidence="1">site-specific DNA-methyltransferase (adenine-specific)</fullName>
        <ecNumber evidence="1">2.1.1.72</ecNumber>
    </recommendedName>
</protein>
<dbReference type="RefSeq" id="WP_096829203.1">
    <property type="nucleotide sequence ID" value="NZ_NXIB02000063.1"/>
</dbReference>
<feature type="domain" description="MmeI-like target recognition" evidence="7">
    <location>
        <begin position="604"/>
        <end position="805"/>
    </location>
</feature>
<feature type="domain" description="MmeI-like N-terminal" evidence="5">
    <location>
        <begin position="10"/>
        <end position="182"/>
    </location>
</feature>
<dbReference type="EC" id="2.1.1.72" evidence="1"/>
<evidence type="ECO:0000259" key="8">
    <source>
        <dbReference type="Pfam" id="PF20473"/>
    </source>
</evidence>
<dbReference type="EMBL" id="NXIB02000063">
    <property type="protein sequence ID" value="PHX55137.1"/>
    <property type="molecule type" value="Genomic_DNA"/>
</dbReference>
<dbReference type="SUPFAM" id="SSF53335">
    <property type="entry name" value="S-adenosyl-L-methionine-dependent methyltransferases"/>
    <property type="match status" value="1"/>
</dbReference>
<dbReference type="InterPro" id="IPR050953">
    <property type="entry name" value="N4_N6_ade-DNA_methylase"/>
</dbReference>
<keyword evidence="3" id="KW-0808">Transferase</keyword>
<dbReference type="Pfam" id="PF20465">
    <property type="entry name" value="MmeI_hel"/>
    <property type="match status" value="1"/>
</dbReference>
<dbReference type="PANTHER" id="PTHR33841:SF1">
    <property type="entry name" value="DNA METHYLTRANSFERASE A"/>
    <property type="match status" value="1"/>
</dbReference>
<dbReference type="GO" id="GO:0032259">
    <property type="term" value="P:methylation"/>
    <property type="evidence" value="ECO:0007669"/>
    <property type="project" value="UniProtKB-KW"/>
</dbReference>
<dbReference type="AlphaFoldDB" id="A0A2G4F101"/>
<accession>A0A2G4F101</accession>
<keyword evidence="2 9" id="KW-0489">Methyltransferase</keyword>
<evidence type="ECO:0000259" key="6">
    <source>
        <dbReference type="Pfam" id="PF20465"/>
    </source>
</evidence>
<dbReference type="Gene3D" id="3.40.50.150">
    <property type="entry name" value="Vaccinia Virus protein VP39"/>
    <property type="match status" value="1"/>
</dbReference>
<evidence type="ECO:0000256" key="2">
    <source>
        <dbReference type="ARBA" id="ARBA00022603"/>
    </source>
</evidence>
<dbReference type="InterPro" id="IPR046816">
    <property type="entry name" value="MmeI_Mtase"/>
</dbReference>
<proteinExistence type="predicted"/>
<dbReference type="InterPro" id="IPR046819">
    <property type="entry name" value="MmeI_hel"/>
</dbReference>
<evidence type="ECO:0000259" key="5">
    <source>
        <dbReference type="Pfam" id="PF20464"/>
    </source>
</evidence>
<keyword evidence="10" id="KW-1185">Reference proteome</keyword>